<evidence type="ECO:0000256" key="8">
    <source>
        <dbReference type="ARBA" id="ARBA00023004"/>
    </source>
</evidence>
<dbReference type="SUPFAM" id="SSF51905">
    <property type="entry name" value="FAD/NAD(P)-binding domain"/>
    <property type="match status" value="1"/>
</dbReference>
<dbReference type="Pfam" id="PF07992">
    <property type="entry name" value="Pyr_redox_2"/>
    <property type="match status" value="1"/>
</dbReference>
<evidence type="ECO:0000256" key="9">
    <source>
        <dbReference type="ARBA" id="ARBA00023014"/>
    </source>
</evidence>
<protein>
    <submittedName>
        <fullName evidence="12">2,4-dienoyl-CoA reductase (NADPH2)</fullName>
        <ecNumber evidence="12">1.3.1.34</ecNumber>
    </submittedName>
</protein>
<dbReference type="PRINTS" id="PR00368">
    <property type="entry name" value="FADPNR"/>
</dbReference>
<feature type="domain" description="FAD/NAD(P)-binding" evidence="11">
    <location>
        <begin position="378"/>
        <end position="569"/>
    </location>
</feature>
<comment type="cofactor">
    <cofactor evidence="2">
        <name>[4Fe-4S] cluster</name>
        <dbReference type="ChEBI" id="CHEBI:49883"/>
    </cofactor>
</comment>
<evidence type="ECO:0000256" key="2">
    <source>
        <dbReference type="ARBA" id="ARBA00001966"/>
    </source>
</evidence>
<evidence type="ECO:0000259" key="10">
    <source>
        <dbReference type="Pfam" id="PF00724"/>
    </source>
</evidence>
<keyword evidence="9" id="KW-0411">Iron-sulfur</keyword>
<keyword evidence="7 12" id="KW-0560">Oxidoreductase</keyword>
<dbReference type="EC" id="1.3.1.34" evidence="12"/>
<proteinExistence type="inferred from homology"/>
<accession>A0ABS2KN23</accession>
<dbReference type="SUPFAM" id="SSF51971">
    <property type="entry name" value="Nucleotide-binding domain"/>
    <property type="match status" value="1"/>
</dbReference>
<dbReference type="Pfam" id="PF00724">
    <property type="entry name" value="Oxidored_FMN"/>
    <property type="match status" value="1"/>
</dbReference>
<keyword evidence="5" id="KW-0288">FMN</keyword>
<dbReference type="InterPro" id="IPR051793">
    <property type="entry name" value="NADH:flavin_oxidoreductase"/>
</dbReference>
<comment type="similarity">
    <text evidence="3">In the N-terminal section; belongs to the NADH:flavin oxidoreductase/NADH oxidase family.</text>
</comment>
<sequence length="643" mass="68116">MSDHFPHLFSPIRIGGLTLKNRLVALPAGTSMAVDGVPTHGDTEHVERLAAGGVGLIIGGATVVHPTTTLRSRKLIEAYRVEIIPSTAAKVSAAHRHDALFIGQLCHLGREFIGGESDAPPSAPSAIKTARDAYPPHELSVAEIEDIVEGWRTSTRNLVRAGVDGVELHAAHGYLPAQFMSPLTNRRTDDFGGSFDGRMRFTRMVIEAMRSEMPAGLALGVRLSGEEEIPGGMTIDDCVRIAENVAAGGVDYFSITHGTRGKYVKDSTGADAVAIPSAARVRAATGTPTLVGQRIRDAGVADHAIKTGQVDMVGMARALIADPELPNKSRTGRLDEIRGCLGINQDCRAFDPHLHCAVNAEIGRGRHVDVGRRARATKDVIVIGGGPAGLEAARVAAGRGHRVTVFEKSSALGGSVRVAASAPHRATLIDIVDYLEREMRRLKVEVHLSAEIGEDDLAEIRSASDHIVVATGSRPVDVTPLFRERTAYSVDDVLLGRVAGDAGRVVVFDDGDGFWPAYSAAEALAQRGWEVTVATTLTALASRIPAESAVPLLDRLGDAGVDFQIAHALHVPDDPAAPVTLRPVFGTGDRPYEDAAIVWHQPRVAVSSFGLDAGPTVSVIGDCVTPRRIGHAIAEGYRVGAEL</sequence>
<keyword evidence="13" id="KW-1185">Reference proteome</keyword>
<comment type="caution">
    <text evidence="12">The sequence shown here is derived from an EMBL/GenBank/DDBJ whole genome shotgun (WGS) entry which is preliminary data.</text>
</comment>
<dbReference type="PANTHER" id="PTHR42917:SF2">
    <property type="entry name" value="2,4-DIENOYL-COA REDUCTASE [(2E)-ENOYL-COA-PRODUCING]"/>
    <property type="match status" value="1"/>
</dbReference>
<evidence type="ECO:0000313" key="13">
    <source>
        <dbReference type="Proteomes" id="UP000703038"/>
    </source>
</evidence>
<evidence type="ECO:0000256" key="7">
    <source>
        <dbReference type="ARBA" id="ARBA00023002"/>
    </source>
</evidence>
<dbReference type="PANTHER" id="PTHR42917">
    <property type="entry name" value="2,4-DIENOYL-COA REDUCTASE"/>
    <property type="match status" value="1"/>
</dbReference>
<evidence type="ECO:0000259" key="11">
    <source>
        <dbReference type="Pfam" id="PF07992"/>
    </source>
</evidence>
<dbReference type="EMBL" id="JAFBBK010000001">
    <property type="protein sequence ID" value="MBM7413365.1"/>
    <property type="molecule type" value="Genomic_DNA"/>
</dbReference>
<dbReference type="SUPFAM" id="SSF51395">
    <property type="entry name" value="FMN-linked oxidoreductases"/>
    <property type="match status" value="1"/>
</dbReference>
<feature type="domain" description="NADH:flavin oxidoreductase/NADH oxidase N-terminal" evidence="10">
    <location>
        <begin position="8"/>
        <end position="335"/>
    </location>
</feature>
<dbReference type="GO" id="GO:0008670">
    <property type="term" value="F:2,4-dienoyl-CoA reductase (NADPH) activity"/>
    <property type="evidence" value="ECO:0007669"/>
    <property type="project" value="UniProtKB-EC"/>
</dbReference>
<dbReference type="InterPro" id="IPR001155">
    <property type="entry name" value="OxRdtase_FMN_N"/>
</dbReference>
<evidence type="ECO:0000256" key="6">
    <source>
        <dbReference type="ARBA" id="ARBA00022723"/>
    </source>
</evidence>
<keyword evidence="4" id="KW-0285">Flavoprotein</keyword>
<evidence type="ECO:0000256" key="3">
    <source>
        <dbReference type="ARBA" id="ARBA00011048"/>
    </source>
</evidence>
<dbReference type="InterPro" id="IPR036188">
    <property type="entry name" value="FAD/NAD-bd_sf"/>
</dbReference>
<dbReference type="Proteomes" id="UP000703038">
    <property type="component" value="Unassembled WGS sequence"/>
</dbReference>
<keyword evidence="8" id="KW-0408">Iron</keyword>
<reference evidence="12 13" key="1">
    <citation type="submission" date="2021-01" db="EMBL/GenBank/DDBJ databases">
        <title>Genomics of switchgrass bacterial isolates.</title>
        <authorList>
            <person name="Shade A."/>
        </authorList>
    </citation>
    <scope>NUCLEOTIDE SEQUENCE [LARGE SCALE GENOMIC DNA]</scope>
    <source>
        <strain evidence="12 13">PvP111</strain>
    </source>
</reference>
<gene>
    <name evidence="12" type="ORF">JOE42_000098</name>
</gene>
<dbReference type="Gene3D" id="3.50.50.60">
    <property type="entry name" value="FAD/NAD(P)-binding domain"/>
    <property type="match status" value="1"/>
</dbReference>
<evidence type="ECO:0000313" key="12">
    <source>
        <dbReference type="EMBL" id="MBM7413365.1"/>
    </source>
</evidence>
<dbReference type="PRINTS" id="PR00411">
    <property type="entry name" value="PNDRDTASEI"/>
</dbReference>
<dbReference type="Gene3D" id="3.20.20.70">
    <property type="entry name" value="Aldolase class I"/>
    <property type="match status" value="1"/>
</dbReference>
<evidence type="ECO:0000256" key="4">
    <source>
        <dbReference type="ARBA" id="ARBA00022630"/>
    </source>
</evidence>
<dbReference type="RefSeq" id="WP_204865983.1">
    <property type="nucleotide sequence ID" value="NZ_JAFBBK010000001.1"/>
</dbReference>
<comment type="cofactor">
    <cofactor evidence="1">
        <name>FMN</name>
        <dbReference type="ChEBI" id="CHEBI:58210"/>
    </cofactor>
</comment>
<keyword evidence="6" id="KW-0479">Metal-binding</keyword>
<dbReference type="InterPro" id="IPR023753">
    <property type="entry name" value="FAD/NAD-binding_dom"/>
</dbReference>
<evidence type="ECO:0000256" key="1">
    <source>
        <dbReference type="ARBA" id="ARBA00001917"/>
    </source>
</evidence>
<dbReference type="Gene3D" id="3.40.50.720">
    <property type="entry name" value="NAD(P)-binding Rossmann-like Domain"/>
    <property type="match status" value="1"/>
</dbReference>
<organism evidence="12 13">
    <name type="scientific">Rhodococcoides corynebacterioides</name>
    <dbReference type="NCBI Taxonomy" id="53972"/>
    <lineage>
        <taxon>Bacteria</taxon>
        <taxon>Bacillati</taxon>
        <taxon>Actinomycetota</taxon>
        <taxon>Actinomycetes</taxon>
        <taxon>Mycobacteriales</taxon>
        <taxon>Nocardiaceae</taxon>
        <taxon>Rhodococcoides</taxon>
    </lineage>
</organism>
<evidence type="ECO:0000256" key="5">
    <source>
        <dbReference type="ARBA" id="ARBA00022643"/>
    </source>
</evidence>
<name>A0ABS2KN23_9NOCA</name>
<dbReference type="InterPro" id="IPR013785">
    <property type="entry name" value="Aldolase_TIM"/>
</dbReference>